<protein>
    <submittedName>
        <fullName evidence="3">Sigma factor SigB regulation protein RsbQ</fullName>
    </submittedName>
</protein>
<organism evidence="3 4">
    <name type="scientific">Pseudomonas fragi</name>
    <dbReference type="NCBI Taxonomy" id="296"/>
    <lineage>
        <taxon>Bacteria</taxon>
        <taxon>Pseudomonadati</taxon>
        <taxon>Pseudomonadota</taxon>
        <taxon>Gammaproteobacteria</taxon>
        <taxon>Pseudomonadales</taxon>
        <taxon>Pseudomonadaceae</taxon>
        <taxon>Pseudomonas</taxon>
    </lineage>
</organism>
<dbReference type="RefSeq" id="WP_095008747.1">
    <property type="nucleotide sequence ID" value="NZ_NQKL01000014.1"/>
</dbReference>
<evidence type="ECO:0000256" key="1">
    <source>
        <dbReference type="ARBA" id="ARBA00008645"/>
    </source>
</evidence>
<evidence type="ECO:0000259" key="2">
    <source>
        <dbReference type="Pfam" id="PF00561"/>
    </source>
</evidence>
<gene>
    <name evidence="3" type="ORF">CJF43_17185</name>
</gene>
<dbReference type="InterPro" id="IPR000073">
    <property type="entry name" value="AB_hydrolase_1"/>
</dbReference>
<feature type="domain" description="AB hydrolase-1" evidence="2">
    <location>
        <begin position="20"/>
        <end position="256"/>
    </location>
</feature>
<dbReference type="Pfam" id="PF00561">
    <property type="entry name" value="Abhydrolase_1"/>
    <property type="match status" value="1"/>
</dbReference>
<dbReference type="InterPro" id="IPR029058">
    <property type="entry name" value="AB_hydrolase_fold"/>
</dbReference>
<comment type="similarity">
    <text evidence="1">Belongs to the AB hydrolase superfamily.</text>
</comment>
<reference evidence="3 4" key="1">
    <citation type="submission" date="2017-08" db="EMBL/GenBank/DDBJ databases">
        <title>Genomic and metabolic characterisation of spoilage-associated Pseudomonas species.</title>
        <authorList>
            <person name="Stanborough T."/>
            <person name="Fegan N."/>
            <person name="Powell S.M."/>
            <person name="Singh T."/>
            <person name="Tamplin M.L."/>
            <person name="Chandry P.S."/>
        </authorList>
    </citation>
    <scope>NUCLEOTIDE SEQUENCE [LARGE SCALE GENOMIC DNA]</scope>
    <source>
        <strain evidence="3 4">F1820</strain>
    </source>
</reference>
<proteinExistence type="inferred from homology"/>
<dbReference type="AlphaFoldDB" id="A0A266LSD0"/>
<evidence type="ECO:0000313" key="4">
    <source>
        <dbReference type="Proteomes" id="UP000216113"/>
    </source>
</evidence>
<dbReference type="Gene3D" id="3.40.50.1820">
    <property type="entry name" value="alpha/beta hydrolase"/>
    <property type="match status" value="1"/>
</dbReference>
<comment type="caution">
    <text evidence="3">The sequence shown here is derived from an EMBL/GenBank/DDBJ whole genome shotgun (WGS) entry which is preliminary data.</text>
</comment>
<accession>A0A266LSD0</accession>
<dbReference type="EMBL" id="NQKL01000014">
    <property type="protein sequence ID" value="OZY40570.1"/>
    <property type="molecule type" value="Genomic_DNA"/>
</dbReference>
<evidence type="ECO:0000313" key="3">
    <source>
        <dbReference type="EMBL" id="OZY40570.1"/>
    </source>
</evidence>
<dbReference type="Proteomes" id="UP000216113">
    <property type="component" value="Unassembled WGS sequence"/>
</dbReference>
<dbReference type="PANTHER" id="PTHR43039">
    <property type="entry name" value="ESTERASE-RELATED"/>
    <property type="match status" value="1"/>
</dbReference>
<name>A0A266LSD0_PSEFR</name>
<sequence>MDAILRNNVQEVSNVNPNAPVLIYGHGFGCNKEMWHLITPEFSSTHRQILFDYVGSGNSDAQAFDPVRYSSLLGYAQDLIEVCEALDLNENVIFVGHSVSCSIGILASIQRPKLFSKMIMIGPSPCFLNVPPHYRGGFEREDLEGLLELMDQNYIGWAQYFAPVVMGSDSAKSLTSQLTDSFCTTDPIMARKFAETTFFSDVREDLKSCPTPSLILQHQRDSLVPLFVGEYMNEHLNDSLLEILDVTGHCAHMSHPKLVASAMHQYLSGSDNCVLP</sequence>
<dbReference type="SUPFAM" id="SSF53474">
    <property type="entry name" value="alpha/beta-Hydrolases"/>
    <property type="match status" value="1"/>
</dbReference>